<reference evidence="5" key="1">
    <citation type="journal article" date="2020" name="mSystems">
        <title>Genome- and Community-Level Interaction Insights into Carbon Utilization and Element Cycling Functions of Hydrothermarchaeota in Hydrothermal Sediment.</title>
        <authorList>
            <person name="Zhou Z."/>
            <person name="Liu Y."/>
            <person name="Xu W."/>
            <person name="Pan J."/>
            <person name="Luo Z.H."/>
            <person name="Li M."/>
        </authorList>
    </citation>
    <scope>NUCLEOTIDE SEQUENCE [LARGE SCALE GENOMIC DNA]</scope>
    <source>
        <strain evidence="5">SpSt-1056</strain>
    </source>
</reference>
<dbReference type="InterPro" id="IPR002629">
    <property type="entry name" value="Met_Synth_C/arc"/>
</dbReference>
<dbReference type="PANTHER" id="PTHR30519">
    <property type="entry name" value="5-METHYLTETRAHYDROPTEROYLTRIGLUTAMATE--HOMOCYSTEINE METHYLTRANSFERASE"/>
    <property type="match status" value="1"/>
</dbReference>
<dbReference type="SUPFAM" id="SSF51726">
    <property type="entry name" value="UROD/MetE-like"/>
    <property type="match status" value="1"/>
</dbReference>
<dbReference type="GO" id="GO:0009086">
    <property type="term" value="P:methionine biosynthetic process"/>
    <property type="evidence" value="ECO:0007669"/>
    <property type="project" value="InterPro"/>
</dbReference>
<keyword evidence="3" id="KW-0862">Zinc</keyword>
<evidence type="ECO:0000259" key="4">
    <source>
        <dbReference type="Pfam" id="PF01717"/>
    </source>
</evidence>
<dbReference type="GO" id="GO:0008270">
    <property type="term" value="F:zinc ion binding"/>
    <property type="evidence" value="ECO:0007669"/>
    <property type="project" value="InterPro"/>
</dbReference>
<name>A0A7C5LER9_CALS0</name>
<feature type="domain" description="Cobalamin-independent methionine synthase MetE C-terminal/archaeal" evidence="4">
    <location>
        <begin position="5"/>
        <end position="306"/>
    </location>
</feature>
<dbReference type="EMBL" id="DRWN01000013">
    <property type="protein sequence ID" value="HHK67783.1"/>
    <property type="molecule type" value="Genomic_DNA"/>
</dbReference>
<evidence type="ECO:0000313" key="5">
    <source>
        <dbReference type="EMBL" id="HHK67783.1"/>
    </source>
</evidence>
<organism evidence="5">
    <name type="scientific">Caldiarchaeum subterraneum</name>
    <dbReference type="NCBI Taxonomy" id="311458"/>
    <lineage>
        <taxon>Archaea</taxon>
        <taxon>Nitrososphaerota</taxon>
        <taxon>Candidatus Caldarchaeales</taxon>
        <taxon>Candidatus Caldarchaeaceae</taxon>
        <taxon>Candidatus Caldarchaeum</taxon>
    </lineage>
</organism>
<evidence type="ECO:0000256" key="3">
    <source>
        <dbReference type="ARBA" id="ARBA00022833"/>
    </source>
</evidence>
<dbReference type="InterPro" id="IPR038071">
    <property type="entry name" value="UROD/MetE-like_sf"/>
</dbReference>
<evidence type="ECO:0000256" key="1">
    <source>
        <dbReference type="ARBA" id="ARBA00001947"/>
    </source>
</evidence>
<protein>
    <recommendedName>
        <fullName evidence="4">Cobalamin-independent methionine synthase MetE C-terminal/archaeal domain-containing protein</fullName>
    </recommendedName>
</protein>
<accession>A0A7C5LER9</accession>
<dbReference type="Gene3D" id="3.20.20.210">
    <property type="match status" value="1"/>
</dbReference>
<dbReference type="GO" id="GO:0003871">
    <property type="term" value="F:5-methyltetrahydropteroyltriglutamate-homocysteine S-methyltransferase activity"/>
    <property type="evidence" value="ECO:0007669"/>
    <property type="project" value="InterPro"/>
</dbReference>
<comment type="caution">
    <text evidence="5">The sequence shown here is derived from an EMBL/GenBank/DDBJ whole genome shotgun (WGS) entry which is preliminary data.</text>
</comment>
<proteinExistence type="predicted"/>
<keyword evidence="2" id="KW-0479">Metal-binding</keyword>
<comment type="cofactor">
    <cofactor evidence="1">
        <name>Zn(2+)</name>
        <dbReference type="ChEBI" id="CHEBI:29105"/>
    </cofactor>
</comment>
<sequence length="318" mass="35392">MRLRTYLVGAFPRTASLIKSFRDYAKGKIAHSQLLDEINRSVKQVVGLQRENNLTYLSDGMLTWDDLFRPVALSLNGVTVNGLSRWYDNNVFFKKPVIVDKVSCKKTFDNYFFNKDALHGLNAKAVLPDPFTMAVLSENRTGHRVDEVAIQLAEAIAEIAAGLDGVSQIQLTAPTLVFKKPSKNELELAKQCVDIVKRKVGGELMLHMPFGSASNVFPHLLDFSADVIGIDLYRTSVKEIVDYSIGKKLFLGVLDGRNTLMESNEMVFKIVGDIVSKTGLGELDIGPCCELEFLPYEVAAEKVRKLGELKKLEGERFG</sequence>
<gene>
    <name evidence="5" type="ORF">ENM11_01325</name>
</gene>
<dbReference type="AlphaFoldDB" id="A0A7C5LER9"/>
<dbReference type="Pfam" id="PF01717">
    <property type="entry name" value="Meth_synt_2"/>
    <property type="match status" value="1"/>
</dbReference>
<evidence type="ECO:0000256" key="2">
    <source>
        <dbReference type="ARBA" id="ARBA00022723"/>
    </source>
</evidence>